<keyword evidence="6" id="KW-1015">Disulfide bond</keyword>
<organism evidence="10 11">
    <name type="scientific">Aspergillus thermomutatus</name>
    <name type="common">Neosartorya pseudofischeri</name>
    <dbReference type="NCBI Taxonomy" id="41047"/>
    <lineage>
        <taxon>Eukaryota</taxon>
        <taxon>Fungi</taxon>
        <taxon>Dikarya</taxon>
        <taxon>Ascomycota</taxon>
        <taxon>Pezizomycotina</taxon>
        <taxon>Eurotiomycetes</taxon>
        <taxon>Eurotiomycetidae</taxon>
        <taxon>Eurotiales</taxon>
        <taxon>Aspergillaceae</taxon>
        <taxon>Aspergillus</taxon>
        <taxon>Aspergillus subgen. Fumigati</taxon>
    </lineage>
</organism>
<evidence type="ECO:0000256" key="7">
    <source>
        <dbReference type="SAM" id="MobiDB-lite"/>
    </source>
</evidence>
<dbReference type="InterPro" id="IPR013785">
    <property type="entry name" value="Aldolase_TIM"/>
</dbReference>
<keyword evidence="11" id="KW-1185">Reference proteome</keyword>
<feature type="transmembrane region" description="Helical" evidence="8">
    <location>
        <begin position="210"/>
        <end position="228"/>
    </location>
</feature>
<dbReference type="RefSeq" id="XP_026615081.1">
    <property type="nucleotide sequence ID" value="XM_026760677.1"/>
</dbReference>
<keyword evidence="8" id="KW-0812">Transmembrane</keyword>
<feature type="transmembrane region" description="Helical" evidence="8">
    <location>
        <begin position="93"/>
        <end position="116"/>
    </location>
</feature>
<dbReference type="GeneID" id="38129032"/>
<evidence type="ECO:0000256" key="5">
    <source>
        <dbReference type="ARBA" id="ARBA00023295"/>
    </source>
</evidence>
<evidence type="ECO:0000256" key="2">
    <source>
        <dbReference type="ARBA" id="ARBA00009743"/>
    </source>
</evidence>
<dbReference type="SUPFAM" id="SSF51445">
    <property type="entry name" value="(Trans)glycosidases"/>
    <property type="match status" value="1"/>
</dbReference>
<comment type="similarity">
    <text evidence="2 6">Belongs to the glycosyl hydrolase 27 family.</text>
</comment>
<dbReference type="InterPro" id="IPR002241">
    <property type="entry name" value="Glyco_hydro_27"/>
</dbReference>
<evidence type="ECO:0000256" key="1">
    <source>
        <dbReference type="ARBA" id="ARBA00001255"/>
    </source>
</evidence>
<dbReference type="Pfam" id="PF16499">
    <property type="entry name" value="Melibiase_2"/>
    <property type="match status" value="1"/>
</dbReference>
<evidence type="ECO:0000256" key="8">
    <source>
        <dbReference type="SAM" id="Phobius"/>
    </source>
</evidence>
<feature type="transmembrane region" description="Helical" evidence="8">
    <location>
        <begin position="48"/>
        <end position="73"/>
    </location>
</feature>
<feature type="transmembrane region" description="Helical" evidence="8">
    <location>
        <begin position="18"/>
        <end position="36"/>
    </location>
</feature>
<dbReference type="InterPro" id="IPR017853">
    <property type="entry name" value="GH"/>
</dbReference>
<dbReference type="EMBL" id="NKHU02000078">
    <property type="protein sequence ID" value="RHZ57490.1"/>
    <property type="molecule type" value="Genomic_DNA"/>
</dbReference>
<reference evidence="10" key="1">
    <citation type="submission" date="2018-08" db="EMBL/GenBank/DDBJ databases">
        <title>Draft genome sequence of azole-resistant Aspergillus thermomutatus (Neosartorya pseudofischeri) strain HMR AF 39, isolated from a human nasal aspirate.</title>
        <authorList>
            <person name="Parent-Michaud M."/>
            <person name="Dufresne P.J."/>
            <person name="Fournier E."/>
            <person name="Martineau C."/>
            <person name="Moreira S."/>
            <person name="Perkins V."/>
            <person name="De Repentigny L."/>
            <person name="Dufresne S.F."/>
        </authorList>
    </citation>
    <scope>NUCLEOTIDE SEQUENCE [LARGE SCALE GENOMIC DNA]</scope>
    <source>
        <strain evidence="10">HMR AF 39</strain>
    </source>
</reference>
<dbReference type="OrthoDB" id="5795902at2759"/>
<dbReference type="InterPro" id="IPR049326">
    <property type="entry name" value="Rhodopsin_dom_fungi"/>
</dbReference>
<feature type="transmembrane region" description="Helical" evidence="8">
    <location>
        <begin position="128"/>
        <end position="151"/>
    </location>
</feature>
<evidence type="ECO:0000313" key="10">
    <source>
        <dbReference type="EMBL" id="RHZ57490.1"/>
    </source>
</evidence>
<evidence type="ECO:0000259" key="9">
    <source>
        <dbReference type="Pfam" id="PF20684"/>
    </source>
</evidence>
<evidence type="ECO:0000256" key="4">
    <source>
        <dbReference type="ARBA" id="ARBA00022801"/>
    </source>
</evidence>
<dbReference type="FunFam" id="3.20.20.70:FF:000286">
    <property type="entry name" value="Alpha-galactosidase"/>
    <property type="match status" value="1"/>
</dbReference>
<dbReference type="PANTHER" id="PTHR11452:SF87">
    <property type="entry name" value="ALPHA-GALACTOSIDASE"/>
    <property type="match status" value="1"/>
</dbReference>
<evidence type="ECO:0000313" key="11">
    <source>
        <dbReference type="Proteomes" id="UP000215305"/>
    </source>
</evidence>
<comment type="caution">
    <text evidence="10">The sequence shown here is derived from an EMBL/GenBank/DDBJ whole genome shotgun (WGS) entry which is preliminary data.</text>
</comment>
<keyword evidence="4 6" id="KW-0378">Hydrolase</keyword>
<dbReference type="VEuPathDB" id="FungiDB:CDV56_107058"/>
<accession>A0A397HAS7</accession>
<feature type="domain" description="Rhodopsin" evidence="9">
    <location>
        <begin position="32"/>
        <end position="274"/>
    </location>
</feature>
<dbReference type="Gene3D" id="3.20.20.70">
    <property type="entry name" value="Aldolase class I"/>
    <property type="match status" value="1"/>
</dbReference>
<dbReference type="PRINTS" id="PR00740">
    <property type="entry name" value="GLHYDRLASE27"/>
</dbReference>
<evidence type="ECO:0000256" key="3">
    <source>
        <dbReference type="ARBA" id="ARBA00012755"/>
    </source>
</evidence>
<keyword evidence="8" id="KW-0472">Membrane</keyword>
<keyword evidence="8" id="KW-1133">Transmembrane helix</keyword>
<dbReference type="Pfam" id="PF20684">
    <property type="entry name" value="Fung_rhodopsin"/>
    <property type="match status" value="1"/>
</dbReference>
<evidence type="ECO:0000256" key="6">
    <source>
        <dbReference type="RuleBase" id="RU361168"/>
    </source>
</evidence>
<dbReference type="Proteomes" id="UP000215305">
    <property type="component" value="Unassembled WGS sequence"/>
</dbReference>
<feature type="region of interest" description="Disordered" evidence="7">
    <location>
        <begin position="331"/>
        <end position="351"/>
    </location>
</feature>
<feature type="transmembrane region" description="Helical" evidence="8">
    <location>
        <begin position="183"/>
        <end position="203"/>
    </location>
</feature>
<name>A0A397HAS7_ASPTH</name>
<dbReference type="GO" id="GO:0004557">
    <property type="term" value="F:alpha-galactosidase activity"/>
    <property type="evidence" value="ECO:0007669"/>
    <property type="project" value="UniProtKB-EC"/>
</dbReference>
<dbReference type="EC" id="3.2.1.22" evidence="3 6"/>
<dbReference type="PANTHER" id="PTHR11452">
    <property type="entry name" value="ALPHA-GALACTOSIDASE/ALPHA-N-ACETYLGALACTOSAMINIDASE"/>
    <property type="match status" value="1"/>
</dbReference>
<dbReference type="AlphaFoldDB" id="A0A397HAS7"/>
<dbReference type="CDD" id="cd14792">
    <property type="entry name" value="GH27"/>
    <property type="match status" value="1"/>
</dbReference>
<protein>
    <recommendedName>
        <fullName evidence="3 6">Alpha-galactosidase</fullName>
        <ecNumber evidence="3 6">3.2.1.22</ecNumber>
    </recommendedName>
    <alternativeName>
        <fullName evidence="6">Melibiase</fullName>
    </alternativeName>
</protein>
<proteinExistence type="inferred from homology"/>
<keyword evidence="5 6" id="KW-0326">Glycosidase</keyword>
<dbReference type="GO" id="GO:0005975">
    <property type="term" value="P:carbohydrate metabolic process"/>
    <property type="evidence" value="ECO:0007669"/>
    <property type="project" value="InterPro"/>
</dbReference>
<gene>
    <name evidence="10" type="ORF">CDV56_107058</name>
</gene>
<comment type="catalytic activity">
    <reaction evidence="1 6">
        <text>Hydrolysis of terminal, non-reducing alpha-D-galactose residues in alpha-D-galactosides, including galactose oligosaccharides, galactomannans and galactolipids.</text>
        <dbReference type="EC" id="3.2.1.22"/>
    </reaction>
</comment>
<sequence>MAQDSQTTADLGPALVRGIWAAVIIAVIIVILRVFAKIKIRQFRVDDVLMIVAMILAVISTVFLTLCVQHGFGKNLKILELEQPHEVEVVLKYIAIQVPIVTISTTIARCSFILYLLAILGNNKNYQLALWVVMVLQFAGNIVSAVLPLSICRNVNILWDPTTKTTCGDVTAVIKFAYYSNSANSACDLFLAVFPTLIFWNLNLKLRIKISLIILLSLGIVAMIASIIKTTKLDSVPSVTNLGVSGGVELIRWGYVENAIIIITSSVPCIRPLIISSVRKFSSRGYSRSYELTGPATAQRRTGHDETAQTRRTRRFTKNATVDTGSIERILDPTNHTNTTVSGRRDSPTHLDQGITKQVEISVISNDQSHLLQLTITMYQHNAIGLTLASLLLLGPHSIAASKSTLGQTPQMGWNSWNTFKSNINASVAENTVQWFQTLGLKDAGYEYILLDEGWSDYSRTADGYLQPNLTSFPDGIKTLVDDIHAKGLKIGLYGDSGILTCGFRPGSWGYEERDAQTLASWGAMTEPPQVRFGVMQKALELAGREILYSVCEWGYQFPWHWGGKICHSYRMSGDITAKFTNETGCACKTAYCLNTGYAGCSVLSIIRKMREISQYQTQGHWLDMDMLEIGNGDMTLSQQQTHFAFGAALKSPLIIGADLSKLSNDSLAVLKNRDIIAVNQDSLGRPVHYIEAASEEGSWQGWAGQVRGGYVVLLLTEKSYPQDLSLGKVEGYKGVLQSVALSDADV</sequence>
<dbReference type="STRING" id="41047.A0A397HAS7"/>